<dbReference type="SUPFAM" id="SSF55856">
    <property type="entry name" value="Cytochrome b5-like heme/steroid binding domain"/>
    <property type="match status" value="1"/>
</dbReference>
<comment type="cofactor">
    <cofactor evidence="1 15">
        <name>FAD</name>
        <dbReference type="ChEBI" id="CHEBI:57692"/>
    </cofactor>
</comment>
<dbReference type="EMBL" id="GL698540">
    <property type="protein sequence ID" value="EFY86738.1"/>
    <property type="molecule type" value="Genomic_DNA"/>
</dbReference>
<reference evidence="20 21" key="1">
    <citation type="journal article" date="2011" name="PLoS Genet.">
        <title>Genome sequencing and comparative transcriptomics of the model entomopathogenic fungi Metarhizium anisopliae and M. acridum.</title>
        <authorList>
            <person name="Gao Q."/>
            <person name="Jin K."/>
            <person name="Ying S.H."/>
            <person name="Zhang Y."/>
            <person name="Xiao G."/>
            <person name="Shang Y."/>
            <person name="Duan Z."/>
            <person name="Hu X."/>
            <person name="Xie X.Q."/>
            <person name="Zhou G."/>
            <person name="Peng G."/>
            <person name="Luo Z."/>
            <person name="Huang W."/>
            <person name="Wang B."/>
            <person name="Fang W."/>
            <person name="Wang S."/>
            <person name="Zhong Y."/>
            <person name="Ma L.J."/>
            <person name="St Leger R.J."/>
            <person name="Zhao G.P."/>
            <person name="Pei Y."/>
            <person name="Feng M.G."/>
            <person name="Xia Y."/>
            <person name="Wang C."/>
        </authorList>
    </citation>
    <scope>NUCLEOTIDE SEQUENCE [LARGE SCALE GENOMIC DNA]</scope>
    <source>
        <strain evidence="20 21">CQMa 102</strain>
    </source>
</reference>
<dbReference type="InterPro" id="IPR001199">
    <property type="entry name" value="Cyt_B5-like_heme/steroid-bd"/>
</dbReference>
<evidence type="ECO:0000259" key="19">
    <source>
        <dbReference type="PROSITE" id="PS51384"/>
    </source>
</evidence>
<dbReference type="InterPro" id="IPR001433">
    <property type="entry name" value="OxRdtase_FAD/NAD-bd"/>
</dbReference>
<keyword evidence="11" id="KW-0560">Oxidoreductase</keyword>
<keyword evidence="9 15" id="KW-0274">FAD</keyword>
<dbReference type="GO" id="GO:0005741">
    <property type="term" value="C:mitochondrial outer membrane"/>
    <property type="evidence" value="ECO:0007669"/>
    <property type="project" value="UniProtKB-SubCell"/>
</dbReference>
<dbReference type="AlphaFoldDB" id="E9EBJ1"/>
<dbReference type="KEGG" id="maw:19251550"/>
<dbReference type="PANTHER" id="PTHR19370">
    <property type="entry name" value="NADH-CYTOCHROME B5 REDUCTASE"/>
    <property type="match status" value="1"/>
</dbReference>
<keyword evidence="10 17" id="KW-1133">Transmembrane helix</keyword>
<evidence type="ECO:0000313" key="21">
    <source>
        <dbReference type="Proteomes" id="UP000002499"/>
    </source>
</evidence>
<evidence type="ECO:0000256" key="1">
    <source>
        <dbReference type="ARBA" id="ARBA00001974"/>
    </source>
</evidence>
<organism evidence="21">
    <name type="scientific">Metarhizium acridum (strain CQMa 102)</name>
    <dbReference type="NCBI Taxonomy" id="655827"/>
    <lineage>
        <taxon>Eukaryota</taxon>
        <taxon>Fungi</taxon>
        <taxon>Dikarya</taxon>
        <taxon>Ascomycota</taxon>
        <taxon>Pezizomycotina</taxon>
        <taxon>Sordariomycetes</taxon>
        <taxon>Hypocreomycetidae</taxon>
        <taxon>Hypocreales</taxon>
        <taxon>Clavicipitaceae</taxon>
        <taxon>Metarhizium</taxon>
    </lineage>
</organism>
<dbReference type="Gene3D" id="2.40.30.10">
    <property type="entry name" value="Translation factors"/>
    <property type="match status" value="1"/>
</dbReference>
<dbReference type="PANTHER" id="PTHR19370:SF178">
    <property type="entry name" value="CYTOCHROME-B5 REDUCTASE"/>
    <property type="match status" value="1"/>
</dbReference>
<dbReference type="FunFam" id="3.40.50.80:FF:000019">
    <property type="entry name" value="NADH-cytochrome b5 reductase"/>
    <property type="match status" value="1"/>
</dbReference>
<evidence type="ECO:0000256" key="12">
    <source>
        <dbReference type="ARBA" id="ARBA00023004"/>
    </source>
</evidence>
<dbReference type="CDD" id="cd06183">
    <property type="entry name" value="cyt_b5_reduct_like"/>
    <property type="match status" value="1"/>
</dbReference>
<feature type="binding site" evidence="15">
    <location>
        <position position="268"/>
    </location>
    <ligand>
        <name>FAD</name>
        <dbReference type="ChEBI" id="CHEBI:57692"/>
    </ligand>
</feature>
<dbReference type="Gene3D" id="3.10.120.10">
    <property type="entry name" value="Cytochrome b5-like heme/steroid binding domain"/>
    <property type="match status" value="1"/>
</dbReference>
<accession>E9EBJ1</accession>
<evidence type="ECO:0000313" key="20">
    <source>
        <dbReference type="EMBL" id="EFY86738.1"/>
    </source>
</evidence>
<dbReference type="PROSITE" id="PS51384">
    <property type="entry name" value="FAD_FR"/>
    <property type="match status" value="1"/>
</dbReference>
<evidence type="ECO:0000256" key="13">
    <source>
        <dbReference type="ARBA" id="ARBA00023027"/>
    </source>
</evidence>
<evidence type="ECO:0000256" key="2">
    <source>
        <dbReference type="ARBA" id="ARBA00004572"/>
    </source>
</evidence>
<feature type="transmembrane region" description="Helical" evidence="17">
    <location>
        <begin position="152"/>
        <end position="174"/>
    </location>
</feature>
<evidence type="ECO:0000256" key="16">
    <source>
        <dbReference type="SAM" id="MobiDB-lite"/>
    </source>
</evidence>
<feature type="domain" description="Cytochrome b5 heme-binding" evidence="18">
    <location>
        <begin position="1"/>
        <end position="76"/>
    </location>
</feature>
<dbReference type="GO" id="GO:0046872">
    <property type="term" value="F:metal ion binding"/>
    <property type="evidence" value="ECO:0007669"/>
    <property type="project" value="UniProtKB-KW"/>
</dbReference>
<keyword evidence="21" id="KW-1185">Reference proteome</keyword>
<feature type="binding site" evidence="15">
    <location>
        <position position="291"/>
    </location>
    <ligand>
        <name>FAD</name>
        <dbReference type="ChEBI" id="CHEBI:57692"/>
    </ligand>
</feature>
<gene>
    <name evidence="20" type="ORF">MAC_07239</name>
</gene>
<proteinExistence type="inferred from homology"/>
<dbReference type="InterPro" id="IPR001709">
    <property type="entry name" value="Flavoprot_Pyr_Nucl_cyt_Rdtase"/>
</dbReference>
<dbReference type="InterPro" id="IPR017927">
    <property type="entry name" value="FAD-bd_FR_type"/>
</dbReference>
<dbReference type="OMA" id="YANRTEQ"/>
<dbReference type="eggNOG" id="KOG0537">
    <property type="taxonomic scope" value="Eukaryota"/>
</dbReference>
<dbReference type="Proteomes" id="UP000002499">
    <property type="component" value="Unassembled WGS sequence"/>
</dbReference>
<dbReference type="InterPro" id="IPR039261">
    <property type="entry name" value="FNR_nucleotide-bd"/>
</dbReference>
<keyword evidence="12" id="KW-0408">Iron</keyword>
<dbReference type="SUPFAM" id="SSF63380">
    <property type="entry name" value="Riboflavin synthase domain-like"/>
    <property type="match status" value="1"/>
</dbReference>
<dbReference type="GO" id="GO:0016491">
    <property type="term" value="F:oxidoreductase activity"/>
    <property type="evidence" value="ECO:0007669"/>
    <property type="project" value="UniProtKB-KW"/>
</dbReference>
<feature type="binding site" evidence="15">
    <location>
        <position position="335"/>
    </location>
    <ligand>
        <name>FAD</name>
        <dbReference type="ChEBI" id="CHEBI:57692"/>
    </ligand>
</feature>
<feature type="binding site" evidence="15">
    <location>
        <position position="285"/>
    </location>
    <ligand>
        <name>FAD</name>
        <dbReference type="ChEBI" id="CHEBI:57692"/>
    </ligand>
</feature>
<comment type="similarity">
    <text evidence="3">Belongs to the flavoprotein pyridine nucleotide cytochrome reductase family.</text>
</comment>
<dbReference type="Pfam" id="PF00173">
    <property type="entry name" value="Cyt-b5"/>
    <property type="match status" value="1"/>
</dbReference>
<evidence type="ECO:0000256" key="10">
    <source>
        <dbReference type="ARBA" id="ARBA00022989"/>
    </source>
</evidence>
<comment type="subcellular location">
    <subcellularLocation>
        <location evidence="2">Mitochondrion outer membrane</location>
        <topology evidence="2">Single-pass membrane protein</topology>
    </subcellularLocation>
</comment>
<feature type="domain" description="FAD-binding FR-type" evidence="19">
    <location>
        <begin position="214"/>
        <end position="318"/>
    </location>
</feature>
<evidence type="ECO:0000256" key="7">
    <source>
        <dbReference type="ARBA" id="ARBA00022723"/>
    </source>
</evidence>
<evidence type="ECO:0000256" key="14">
    <source>
        <dbReference type="ARBA" id="ARBA00023136"/>
    </source>
</evidence>
<evidence type="ECO:0000256" key="4">
    <source>
        <dbReference type="ARBA" id="ARBA00022617"/>
    </source>
</evidence>
<dbReference type="Gene3D" id="3.40.50.80">
    <property type="entry name" value="Nucleotide-binding domain of ferredoxin-NADP reductase (FNR) module"/>
    <property type="match status" value="1"/>
</dbReference>
<dbReference type="PROSITE" id="PS50255">
    <property type="entry name" value="CYTOCHROME_B5_2"/>
    <property type="match status" value="1"/>
</dbReference>
<evidence type="ECO:0000256" key="9">
    <source>
        <dbReference type="ARBA" id="ARBA00022827"/>
    </source>
</evidence>
<dbReference type="Pfam" id="PF00175">
    <property type="entry name" value="NAD_binding_1"/>
    <property type="match status" value="1"/>
</dbReference>
<dbReference type="OrthoDB" id="432685at2759"/>
<dbReference type="GeneID" id="19251550"/>
<dbReference type="SMART" id="SM01117">
    <property type="entry name" value="Cyt-b5"/>
    <property type="match status" value="1"/>
</dbReference>
<keyword evidence="8" id="KW-0496">Mitochondrion</keyword>
<dbReference type="InterPro" id="IPR017938">
    <property type="entry name" value="Riboflavin_synthase-like_b-brl"/>
</dbReference>
<evidence type="ECO:0000256" key="5">
    <source>
        <dbReference type="ARBA" id="ARBA00022630"/>
    </source>
</evidence>
<dbReference type="HOGENOM" id="CLU_003827_0_1_1"/>
<keyword evidence="13" id="KW-0520">NAD</keyword>
<dbReference type="RefSeq" id="XP_007813579.1">
    <property type="nucleotide sequence ID" value="XM_007815388.1"/>
</dbReference>
<evidence type="ECO:0000256" key="11">
    <source>
        <dbReference type="ARBA" id="ARBA00023002"/>
    </source>
</evidence>
<evidence type="ECO:0000256" key="3">
    <source>
        <dbReference type="ARBA" id="ARBA00006105"/>
    </source>
</evidence>
<evidence type="ECO:0000259" key="18">
    <source>
        <dbReference type="PROSITE" id="PS50255"/>
    </source>
</evidence>
<dbReference type="InterPro" id="IPR001834">
    <property type="entry name" value="CBR-like"/>
</dbReference>
<keyword evidence="8" id="KW-1000">Mitochondrion outer membrane</keyword>
<dbReference type="Pfam" id="PF00970">
    <property type="entry name" value="FAD_binding_6"/>
    <property type="match status" value="1"/>
</dbReference>
<dbReference type="GO" id="GO:0005783">
    <property type="term" value="C:endoplasmic reticulum"/>
    <property type="evidence" value="ECO:0007669"/>
    <property type="project" value="TreeGrafter"/>
</dbReference>
<feature type="binding site" evidence="15">
    <location>
        <position position="266"/>
    </location>
    <ligand>
        <name>FAD</name>
        <dbReference type="ChEBI" id="CHEBI:57692"/>
    </ligand>
</feature>
<evidence type="ECO:0000256" key="15">
    <source>
        <dbReference type="PIRSR" id="PIRSR601834-1"/>
    </source>
</evidence>
<keyword evidence="4" id="KW-0349">Heme</keyword>
<evidence type="ECO:0000256" key="17">
    <source>
        <dbReference type="SAM" id="Phobius"/>
    </source>
</evidence>
<dbReference type="FunFam" id="3.10.120.10:FF:000002">
    <property type="entry name" value="Cytochrome b5 type B"/>
    <property type="match status" value="1"/>
</dbReference>
<dbReference type="STRING" id="655827.E9EBJ1"/>
<evidence type="ECO:0000256" key="6">
    <source>
        <dbReference type="ARBA" id="ARBA00022692"/>
    </source>
</evidence>
<dbReference type="SUPFAM" id="SSF52343">
    <property type="entry name" value="Ferredoxin reductase-like, C-terminal NADP-linked domain"/>
    <property type="match status" value="1"/>
</dbReference>
<keyword evidence="5 15" id="KW-0285">Flavoprotein</keyword>
<name>E9EBJ1_METAQ</name>
<dbReference type="InParanoid" id="E9EBJ1"/>
<dbReference type="PRINTS" id="PR00371">
    <property type="entry name" value="FPNCR"/>
</dbReference>
<dbReference type="eggNOG" id="KOG0534">
    <property type="taxonomic scope" value="Eukaryota"/>
</dbReference>
<keyword evidence="14 17" id="KW-0472">Membrane</keyword>
<sequence length="458" mass="50341">MEIEAATVAEHNKPGDCWIIVHGKVYDVTRYSQDHPGGADVLVEAAGTDATHEFDNAGHSEDAWDIMKPCLVGNLQGHQDKKRLKPRPRPMISQPPSPAQTPSTKSQLAKLANLGLFSLSIAAVYYLSRHHRPPLPKSLVLWLRSKPENRRGVGFIKGLFMGGSIFAAGTAILAQRFAKLIWGNKSFTSYPAHMKAPERIRENALLQHGLLDPSKYCPLPLQSKTLVAPNVYKFTFALPTADAVAGLPIGQHVAIKADVGGESVSRSYTPVSNNSDRGVLELAIKVYHDGKLTSGFLSKLKAGDRVLFRGPNGAMRYQRGLCEKIGMVAGGTGITPMFQIIRAVCEDDRDLTQISLIYANRTEQDILLREQLDSFARRYPGNFRVYYILDQAPADWGYGKGRVTKDLMQEKLPAPSIDTRIMLCGPPGMVNASKSSLVKLGFEQPGARSKMTDQVFVF</sequence>
<keyword evidence="6 17" id="KW-0812">Transmembrane</keyword>
<dbReference type="PRINTS" id="PR00406">
    <property type="entry name" value="CYTB5RDTASE"/>
</dbReference>
<dbReference type="InterPro" id="IPR008333">
    <property type="entry name" value="Cbr1-like_FAD-bd_dom"/>
</dbReference>
<protein>
    <submittedName>
        <fullName evidence="20">Reductase</fullName>
    </submittedName>
</protein>
<feature type="region of interest" description="Disordered" evidence="16">
    <location>
        <begin position="78"/>
        <end position="105"/>
    </location>
</feature>
<keyword evidence="7" id="KW-0479">Metal-binding</keyword>
<dbReference type="InterPro" id="IPR036400">
    <property type="entry name" value="Cyt_B5-like_heme/steroid_sf"/>
</dbReference>
<evidence type="ECO:0000256" key="8">
    <source>
        <dbReference type="ARBA" id="ARBA00022787"/>
    </source>
</evidence>
<dbReference type="PRINTS" id="PR00363">
    <property type="entry name" value="CYTOCHROMEB5"/>
</dbReference>